<organism evidence="1 2">
    <name type="scientific">Trichinella patagoniensis</name>
    <dbReference type="NCBI Taxonomy" id="990121"/>
    <lineage>
        <taxon>Eukaryota</taxon>
        <taxon>Metazoa</taxon>
        <taxon>Ecdysozoa</taxon>
        <taxon>Nematoda</taxon>
        <taxon>Enoplea</taxon>
        <taxon>Dorylaimia</taxon>
        <taxon>Trichinellida</taxon>
        <taxon>Trichinellidae</taxon>
        <taxon>Trichinella</taxon>
    </lineage>
</organism>
<gene>
    <name evidence="1" type="ORF">T12_8600</name>
</gene>
<proteinExistence type="predicted"/>
<name>A0A0V0YSA8_9BILA</name>
<accession>A0A0V0YSA8</accession>
<feature type="non-terminal residue" evidence="1">
    <location>
        <position position="86"/>
    </location>
</feature>
<sequence>MSGYHNHLTQLGVNLPDDRMDKTIPELFAMLKAAEVEIKKEHQVLMVNKTTSFKKKGKGKKGNFKKNIKQVAAHGKKPSLDLSLKL</sequence>
<evidence type="ECO:0000313" key="2">
    <source>
        <dbReference type="Proteomes" id="UP000054783"/>
    </source>
</evidence>
<comment type="caution">
    <text evidence="1">The sequence shown here is derived from an EMBL/GenBank/DDBJ whole genome shotgun (WGS) entry which is preliminary data.</text>
</comment>
<protein>
    <submittedName>
        <fullName evidence="1">Uncharacterized protein</fullName>
    </submittedName>
</protein>
<dbReference type="AlphaFoldDB" id="A0A0V0YSA8"/>
<dbReference type="Proteomes" id="UP000054783">
    <property type="component" value="Unassembled WGS sequence"/>
</dbReference>
<keyword evidence="2" id="KW-1185">Reference proteome</keyword>
<evidence type="ECO:0000313" key="1">
    <source>
        <dbReference type="EMBL" id="KRY02682.1"/>
    </source>
</evidence>
<reference evidence="1 2" key="1">
    <citation type="submission" date="2015-01" db="EMBL/GenBank/DDBJ databases">
        <title>Evolution of Trichinella species and genotypes.</title>
        <authorList>
            <person name="Korhonen P.K."/>
            <person name="Edoardo P."/>
            <person name="Giuseppe L.R."/>
            <person name="Gasser R.B."/>
        </authorList>
    </citation>
    <scope>NUCLEOTIDE SEQUENCE [LARGE SCALE GENOMIC DNA]</scope>
    <source>
        <strain evidence="1">ISS2496</strain>
    </source>
</reference>
<dbReference type="EMBL" id="JYDQ01003568">
    <property type="protein sequence ID" value="KRY02682.1"/>
    <property type="molecule type" value="Genomic_DNA"/>
</dbReference>